<protein>
    <submittedName>
        <fullName evidence="1">Uncharacterized protein</fullName>
    </submittedName>
</protein>
<evidence type="ECO:0000313" key="1">
    <source>
        <dbReference type="EMBL" id="AJD47893.1"/>
    </source>
</evidence>
<sequence>MAYYVAFRSSERLHRTTDGFIQRMREPAPRLEPATIESIMADFLDQSLAVFFLRPAELVGLSGSMLRGVTLAADTINKAARLVVSRAAKKLDLAQHRETARYMDQMRRMIPADDGSEDWYVLFPIEDTLAGRLEQAMALCEAGQPDQARPALVEYLHALTDVALYWYFEQPIKLLGFGPIMRKMADVALDTTRKATHGVIRKVFADLKGEQVGHATRYMHSLLRTL</sequence>
<name>A0A0B4XN15_9GAMM</name>
<gene>
    <name evidence="1" type="ORF">S7S_07385</name>
</gene>
<dbReference type="RefSeq" id="WP_008739215.1">
    <property type="nucleotide sequence ID" value="NZ_CP004387.1"/>
</dbReference>
<organism evidence="1 2">
    <name type="scientific">Isoalcanivorax pacificus W11-5</name>
    <dbReference type="NCBI Taxonomy" id="391936"/>
    <lineage>
        <taxon>Bacteria</taxon>
        <taxon>Pseudomonadati</taxon>
        <taxon>Pseudomonadota</taxon>
        <taxon>Gammaproteobacteria</taxon>
        <taxon>Oceanospirillales</taxon>
        <taxon>Alcanivoracaceae</taxon>
        <taxon>Isoalcanivorax</taxon>
    </lineage>
</organism>
<dbReference type="EMBL" id="CP004387">
    <property type="protein sequence ID" value="AJD47893.1"/>
    <property type="molecule type" value="Genomic_DNA"/>
</dbReference>
<dbReference type="AlphaFoldDB" id="A0A0B4XN15"/>
<dbReference type="KEGG" id="apac:S7S_07385"/>
<dbReference type="OrthoDB" id="6076724at2"/>
<accession>A0A0B4XN15</accession>
<reference evidence="1 2" key="1">
    <citation type="journal article" date="2012" name="J. Bacteriol.">
        <title>Genome sequence of an alkane-degrading bacterium, Alcanivorax pacificus type strain W11-5, isolated from deep sea sediment.</title>
        <authorList>
            <person name="Lai Q."/>
            <person name="Shao Z."/>
        </authorList>
    </citation>
    <scope>NUCLEOTIDE SEQUENCE [LARGE SCALE GENOMIC DNA]</scope>
    <source>
        <strain evidence="1 2">W11-5</strain>
    </source>
</reference>
<dbReference type="Proteomes" id="UP000006764">
    <property type="component" value="Chromosome"/>
</dbReference>
<keyword evidence="2" id="KW-1185">Reference proteome</keyword>
<proteinExistence type="predicted"/>
<dbReference type="HOGENOM" id="CLU_1222657_0_0_6"/>
<evidence type="ECO:0000313" key="2">
    <source>
        <dbReference type="Proteomes" id="UP000006764"/>
    </source>
</evidence>
<dbReference type="STRING" id="391936.S7S_07385"/>